<protein>
    <recommendedName>
        <fullName evidence="2">Myb/SANT-like DNA-binding domain-containing protein</fullName>
    </recommendedName>
</protein>
<feature type="compositionally biased region" description="Polar residues" evidence="1">
    <location>
        <begin position="71"/>
        <end position="84"/>
    </location>
</feature>
<comment type="caution">
    <text evidence="3">The sequence shown here is derived from an EMBL/GenBank/DDBJ whole genome shotgun (WGS) entry which is preliminary data.</text>
</comment>
<keyword evidence="4" id="KW-1185">Reference proteome</keyword>
<dbReference type="Gene3D" id="1.10.10.60">
    <property type="entry name" value="Homeodomain-like"/>
    <property type="match status" value="1"/>
</dbReference>
<dbReference type="AlphaFoldDB" id="A0A388LYT6"/>
<feature type="compositionally biased region" description="Polar residues" evidence="1">
    <location>
        <begin position="48"/>
        <end position="58"/>
    </location>
</feature>
<proteinExistence type="predicted"/>
<feature type="region of interest" description="Disordered" evidence="1">
    <location>
        <begin position="152"/>
        <end position="188"/>
    </location>
</feature>
<dbReference type="OrthoDB" id="691673at2759"/>
<sequence length="346" mass="37923">MVEGQPRGAFVVGGGQVLHQSPHVAKARTASPTTSPLTSIDCGKEPSRSFNRGSSTPSPMLPRPGVRDRATPQSESSNVHSSVQHSLGSDYIINRLVSDIEAGVFPTDGPVEVGGGGSHNMTAAARLSPRPPTPGSGNVNVVILVAVVGGSSNSPSNIAGGGGSSVGERAERGRRRPPNTPKNMDRWGEEETTVLCQARNEAKTFLGEETEAMGRGRAKAGFWKVVEDRMWERGYNRDHEQCKGKFSQVLDFYQCLKIQEGWSGLPSYWDMNQMKRKRYNFDFVIRRAWFDTINVVEKDNDSINLSHLRDSGAKHEWREEGNHGAGGAMRRRMLARTWVEDPKVAP</sequence>
<feature type="domain" description="Myb/SANT-like DNA-binding" evidence="2">
    <location>
        <begin position="185"/>
        <end position="274"/>
    </location>
</feature>
<dbReference type="Pfam" id="PF13837">
    <property type="entry name" value="Myb_DNA-bind_4"/>
    <property type="match status" value="1"/>
</dbReference>
<dbReference type="Gramene" id="GBG87490">
    <property type="protein sequence ID" value="GBG87490"/>
    <property type="gene ID" value="CBR_g45549"/>
</dbReference>
<name>A0A388LYT6_CHABU</name>
<gene>
    <name evidence="3" type="ORF">CBR_g45549</name>
</gene>
<evidence type="ECO:0000259" key="2">
    <source>
        <dbReference type="Pfam" id="PF13837"/>
    </source>
</evidence>
<organism evidence="3 4">
    <name type="scientific">Chara braunii</name>
    <name type="common">Braun's stonewort</name>
    <dbReference type="NCBI Taxonomy" id="69332"/>
    <lineage>
        <taxon>Eukaryota</taxon>
        <taxon>Viridiplantae</taxon>
        <taxon>Streptophyta</taxon>
        <taxon>Charophyceae</taxon>
        <taxon>Charales</taxon>
        <taxon>Characeae</taxon>
        <taxon>Chara</taxon>
    </lineage>
</organism>
<dbReference type="InterPro" id="IPR044822">
    <property type="entry name" value="Myb_DNA-bind_4"/>
</dbReference>
<accession>A0A388LYT6</accession>
<reference evidence="3 4" key="1">
    <citation type="journal article" date="2018" name="Cell">
        <title>The Chara Genome: Secondary Complexity and Implications for Plant Terrestrialization.</title>
        <authorList>
            <person name="Nishiyama T."/>
            <person name="Sakayama H."/>
            <person name="Vries J.D."/>
            <person name="Buschmann H."/>
            <person name="Saint-Marcoux D."/>
            <person name="Ullrich K.K."/>
            <person name="Haas F.B."/>
            <person name="Vanderstraeten L."/>
            <person name="Becker D."/>
            <person name="Lang D."/>
            <person name="Vosolsobe S."/>
            <person name="Rombauts S."/>
            <person name="Wilhelmsson P.K.I."/>
            <person name="Janitza P."/>
            <person name="Kern R."/>
            <person name="Heyl A."/>
            <person name="Rumpler F."/>
            <person name="Villalobos L.I.A.C."/>
            <person name="Clay J.M."/>
            <person name="Skokan R."/>
            <person name="Toyoda A."/>
            <person name="Suzuki Y."/>
            <person name="Kagoshima H."/>
            <person name="Schijlen E."/>
            <person name="Tajeshwar N."/>
            <person name="Catarino B."/>
            <person name="Hetherington A.J."/>
            <person name="Saltykova A."/>
            <person name="Bonnot C."/>
            <person name="Breuninger H."/>
            <person name="Symeonidi A."/>
            <person name="Radhakrishnan G.V."/>
            <person name="Van Nieuwerburgh F."/>
            <person name="Deforce D."/>
            <person name="Chang C."/>
            <person name="Karol K.G."/>
            <person name="Hedrich R."/>
            <person name="Ulvskov P."/>
            <person name="Glockner G."/>
            <person name="Delwiche C.F."/>
            <person name="Petrasek J."/>
            <person name="Van de Peer Y."/>
            <person name="Friml J."/>
            <person name="Beilby M."/>
            <person name="Dolan L."/>
            <person name="Kohara Y."/>
            <person name="Sugano S."/>
            <person name="Fujiyama A."/>
            <person name="Delaux P.-M."/>
            <person name="Quint M."/>
            <person name="TheiBen G."/>
            <person name="Hagemann M."/>
            <person name="Harholt J."/>
            <person name="Dunand C."/>
            <person name="Zachgo S."/>
            <person name="Langdale J."/>
            <person name="Maumus F."/>
            <person name="Straeten D.V.D."/>
            <person name="Gould S.B."/>
            <person name="Rensing S.A."/>
        </authorList>
    </citation>
    <scope>NUCLEOTIDE SEQUENCE [LARGE SCALE GENOMIC DNA]</scope>
    <source>
        <strain evidence="3 4">S276</strain>
    </source>
</reference>
<dbReference type="Proteomes" id="UP000265515">
    <property type="component" value="Unassembled WGS sequence"/>
</dbReference>
<dbReference type="EMBL" id="BFEA01000616">
    <property type="protein sequence ID" value="GBG87490.1"/>
    <property type="molecule type" value="Genomic_DNA"/>
</dbReference>
<evidence type="ECO:0000313" key="3">
    <source>
        <dbReference type="EMBL" id="GBG87490.1"/>
    </source>
</evidence>
<evidence type="ECO:0000256" key="1">
    <source>
        <dbReference type="SAM" id="MobiDB-lite"/>
    </source>
</evidence>
<feature type="region of interest" description="Disordered" evidence="1">
    <location>
        <begin position="21"/>
        <end position="84"/>
    </location>
</feature>
<evidence type="ECO:0000313" key="4">
    <source>
        <dbReference type="Proteomes" id="UP000265515"/>
    </source>
</evidence>